<keyword evidence="3" id="KW-0106">Calcium</keyword>
<evidence type="ECO:0000256" key="2">
    <source>
        <dbReference type="ARBA" id="ARBA00022737"/>
    </source>
</evidence>
<dbReference type="InterPro" id="IPR018247">
    <property type="entry name" value="EF_Hand_1_Ca_BS"/>
</dbReference>
<feature type="repeat" description="WD" evidence="4">
    <location>
        <begin position="776"/>
        <end position="807"/>
    </location>
</feature>
<dbReference type="GO" id="GO:0005509">
    <property type="term" value="F:calcium ion binding"/>
    <property type="evidence" value="ECO:0007669"/>
    <property type="project" value="InterPro"/>
</dbReference>
<feature type="compositionally biased region" description="Low complexity" evidence="6">
    <location>
        <begin position="1113"/>
        <end position="1122"/>
    </location>
</feature>
<dbReference type="InterPro" id="IPR019775">
    <property type="entry name" value="WD40_repeat_CS"/>
</dbReference>
<feature type="region of interest" description="Disordered" evidence="6">
    <location>
        <begin position="1014"/>
        <end position="1122"/>
    </location>
</feature>
<dbReference type="SMART" id="SM00054">
    <property type="entry name" value="EFh"/>
    <property type="match status" value="5"/>
</dbReference>
<protein>
    <submittedName>
        <fullName evidence="8">WD repeat-containing protein wdr-5.1</fullName>
    </submittedName>
</protein>
<dbReference type="PANTHER" id="PTHR44324">
    <property type="entry name" value="WD40 REPEAT DOMAIN 95"/>
    <property type="match status" value="1"/>
</dbReference>
<feature type="compositionally biased region" description="Gly residues" evidence="6">
    <location>
        <begin position="1262"/>
        <end position="1271"/>
    </location>
</feature>
<feature type="compositionally biased region" description="Basic residues" evidence="6">
    <location>
        <begin position="1077"/>
        <end position="1088"/>
    </location>
</feature>
<evidence type="ECO:0000256" key="1">
    <source>
        <dbReference type="ARBA" id="ARBA00022574"/>
    </source>
</evidence>
<evidence type="ECO:0000256" key="5">
    <source>
        <dbReference type="SAM" id="Coils"/>
    </source>
</evidence>
<feature type="domain" description="EF-hand" evidence="7">
    <location>
        <begin position="1410"/>
        <end position="1445"/>
    </location>
</feature>
<dbReference type="Pfam" id="PF13202">
    <property type="entry name" value="EF-hand_5"/>
    <property type="match status" value="2"/>
</dbReference>
<feature type="coiled-coil region" evidence="5">
    <location>
        <begin position="899"/>
        <end position="927"/>
    </location>
</feature>
<feature type="compositionally biased region" description="Polar residues" evidence="6">
    <location>
        <begin position="1466"/>
        <end position="1487"/>
    </location>
</feature>
<proteinExistence type="predicted"/>
<feature type="repeat" description="WD" evidence="4">
    <location>
        <begin position="533"/>
        <end position="565"/>
    </location>
</feature>
<evidence type="ECO:0000256" key="3">
    <source>
        <dbReference type="ARBA" id="ARBA00022837"/>
    </source>
</evidence>
<feature type="repeat" description="WD" evidence="4">
    <location>
        <begin position="307"/>
        <end position="339"/>
    </location>
</feature>
<sequence>MEIMSMLDGKGMNKLRADFEKQPQGLTLDEFVRRIILRLPDTGISDIELVARLQDLFHQVDVNGDKHMDWEEFSNFCVEAGVAASNMSAMEITEKYVQRPFVDAFSHTSEIRCIKFVEDLGRMFVCEADSHTVKVYDPLRPDLALLHEIDLAEAVADQSDKRNIGTVLAVEYLVIGSRKLLAVSATNMTITLWDVGIYDVASNAIPRFVERVIVDKPLFILTYVPFLESLFTAAAESKMTVHSVRHLPQLEVKEVCTLRRHTDIVQDILSIDELELVVTAAMDAKIYLWARDPTRPLDHQIYLRSHRSGHQKGVRSLAYADEGLLLSAAFDLVVLAWDITEISMRPIFQLVGHTAPLFGVRILPSKQHAVSLDTKGVFKTWDIRREGSIMDGERNVQTFTLGASLDAAGAKQDEETQFSPCVLEVITPSGTLFAAKNRLLIFETAQLQPEKFSPAACVYNPTSITIACAVHRDVKIWDARTAELLCHFQDITASDITSLKLDFRKRKFITADQKGKVTVFNYLNGSLMKDNALAPHENEISCMVYGPEDKIIISASWDKSIRIYDETLPNQLGPLRRILYAHTADIGALVLSHALSLFASADESGLIRIWDFQFLGLEGEMRIGSAVVALAFLEPYPLLISIDREGQIQFWVVRPFATRANLHRHTCAARFALDDCLGEDETVSRVEVAPPGWHGRGSAHYLYAATSQGRVLVADLGPTLASLAIDPISASQRADERENYNPYRKMQRIMENEMTPPEAIEMLQPGVRRARRVASWMAHEAGVSSIEILQDPDAVLTCGGDKAIRLWTRSGDPLGMLDANERKALQVKRTFKVWQFPIDMDSRRKRELADAQRVVDRILGDLAERKNTSVEELLPAPANPATSNEKKAQDRRRFTTILFSEEENAHRKALQEKRALQQRKRERSQRAAHARQLNFAASTAQLQIQDKDLESEALNVLDAVVEGDQDGISAAERERQRILGQLKGKRTWKKTQQEIAAEAAEAQARAREQKLKAFARKMTGKGAAGKKKRKRKKNRKQKKNSDQSDTKVKVSANERAERDLPQGTDEDVDVQREQPAKSRKRPNKKKNKKNENSSGGGLAPGAKQPTVGAVDPSAAQAAQSQSGKLHLYDNLRAELQRAEMKDQKALQLNSAKRRNGKLTLEPPSMVKKCIDELNFAAKVNKRHAMSAPLLRGVGQGAELPERKEPHDTQEDNMETEGRSQHVNNNKKDDSKADESDPMASGTMSDDDIRANKAALASLLDGNGAGGGGNDGGAREQDEESKASRRQREEDAAARLEQARLRLEKRKTIIVTQMNEERQKRLEDFKRQETIVVQQRAVERKTMVQRALAPTKEQLKRIRQARYLGPFLKQDVAHIRDMFRSLDGDGNGAIDLREFQLEIKRTSSESGNFRSLLDQSVRMFRAIDVDRSGFIQLDELARVLFNKATAKEMDDILVFLHLPPARKRGKLSSTRTSSNARVSGSARPSSGGSFDPEADYGDAESDAASCEDEDGFDDIQTKLSKRKTTRAGTTGVKSTRSARAEIRALFDLYDTNNDNELTVRELEAAIHENGLLYSANDHHQMDRGLAQSDLADLVAALDVDANKTVSFDEFYSYFIDKWET</sequence>
<feature type="compositionally biased region" description="Basic and acidic residues" evidence="6">
    <location>
        <begin position="1039"/>
        <end position="1060"/>
    </location>
</feature>
<dbReference type="InterPro" id="IPR001680">
    <property type="entry name" value="WD40_rpt"/>
</dbReference>
<feature type="domain" description="EF-hand" evidence="7">
    <location>
        <begin position="1369"/>
        <end position="1404"/>
    </location>
</feature>
<feature type="compositionally biased region" description="Basic residues" evidence="6">
    <location>
        <begin position="1014"/>
        <end position="1038"/>
    </location>
</feature>
<reference evidence="8 9" key="1">
    <citation type="submission" date="2017-12" db="EMBL/GenBank/DDBJ databases">
        <title>Sequencing, de novo assembly and annotation of complete genome of a new Thraustochytrid species, strain FCC1311.</title>
        <authorList>
            <person name="Sedici K."/>
            <person name="Godart F."/>
            <person name="Aiese Cigliano R."/>
            <person name="Sanseverino W."/>
            <person name="Barakat M."/>
            <person name="Ortet P."/>
            <person name="Marechal E."/>
            <person name="Cagnac O."/>
            <person name="Amato A."/>
        </authorList>
    </citation>
    <scope>NUCLEOTIDE SEQUENCE [LARGE SCALE GENOMIC DNA]</scope>
</reference>
<dbReference type="Proteomes" id="UP000241890">
    <property type="component" value="Unassembled WGS sequence"/>
</dbReference>
<keyword evidence="2" id="KW-0677">Repeat</keyword>
<feature type="compositionally biased region" description="Basic and acidic residues" evidence="6">
    <location>
        <begin position="1272"/>
        <end position="1292"/>
    </location>
</feature>
<dbReference type="Gene3D" id="1.10.238.10">
    <property type="entry name" value="EF-hand"/>
    <property type="match status" value="2"/>
</dbReference>
<dbReference type="EMBL" id="BEYU01000035">
    <property type="protein sequence ID" value="GBG27765.1"/>
    <property type="molecule type" value="Genomic_DNA"/>
</dbReference>
<dbReference type="InterPro" id="IPR002048">
    <property type="entry name" value="EF_hand_dom"/>
</dbReference>
<feature type="region of interest" description="Disordered" evidence="6">
    <location>
        <begin position="1258"/>
        <end position="1292"/>
    </location>
</feature>
<evidence type="ECO:0000313" key="9">
    <source>
        <dbReference type="Proteomes" id="UP000241890"/>
    </source>
</evidence>
<dbReference type="PROSITE" id="PS00018">
    <property type="entry name" value="EF_HAND_1"/>
    <property type="match status" value="5"/>
</dbReference>
<dbReference type="InterPro" id="IPR015943">
    <property type="entry name" value="WD40/YVTN_repeat-like_dom_sf"/>
</dbReference>
<accession>A0A2R5GAZ6</accession>
<dbReference type="SUPFAM" id="SSF50978">
    <property type="entry name" value="WD40 repeat-like"/>
    <property type="match status" value="2"/>
</dbReference>
<dbReference type="SMART" id="SM00320">
    <property type="entry name" value="WD40"/>
    <property type="match status" value="9"/>
</dbReference>
<dbReference type="PANTHER" id="PTHR44324:SF4">
    <property type="entry name" value="WD40 REPEAT DOMAIN 95"/>
    <property type="match status" value="1"/>
</dbReference>
<dbReference type="PROSITE" id="PS50294">
    <property type="entry name" value="WD_REPEATS_REGION"/>
    <property type="match status" value="1"/>
</dbReference>
<feature type="domain" description="EF-hand" evidence="7">
    <location>
        <begin position="48"/>
        <end position="83"/>
    </location>
</feature>
<feature type="repeat" description="WD" evidence="4">
    <location>
        <begin position="579"/>
        <end position="613"/>
    </location>
</feature>
<dbReference type="Pfam" id="PF13499">
    <property type="entry name" value="EF-hand_7"/>
    <property type="match status" value="1"/>
</dbReference>
<evidence type="ECO:0000313" key="8">
    <source>
        <dbReference type="EMBL" id="GBG27765.1"/>
    </source>
</evidence>
<dbReference type="InterPro" id="IPR036322">
    <property type="entry name" value="WD40_repeat_dom_sf"/>
</dbReference>
<dbReference type="PROSITE" id="PS00678">
    <property type="entry name" value="WD_REPEATS_1"/>
    <property type="match status" value="1"/>
</dbReference>
<name>A0A2R5GAZ6_9STRA</name>
<dbReference type="Pfam" id="PF00400">
    <property type="entry name" value="WD40"/>
    <property type="match status" value="3"/>
</dbReference>
<dbReference type="InterPro" id="IPR051242">
    <property type="entry name" value="WD-EF-hand_domain"/>
</dbReference>
<feature type="region of interest" description="Disordered" evidence="6">
    <location>
        <begin position="1188"/>
        <end position="1245"/>
    </location>
</feature>
<keyword evidence="1 4" id="KW-0853">WD repeat</keyword>
<keyword evidence="9" id="KW-1185">Reference proteome</keyword>
<dbReference type="PROSITE" id="PS50082">
    <property type="entry name" value="WD_REPEATS_2"/>
    <property type="match status" value="4"/>
</dbReference>
<dbReference type="SUPFAM" id="SSF47473">
    <property type="entry name" value="EF-hand"/>
    <property type="match status" value="2"/>
</dbReference>
<gene>
    <name evidence="8" type="ORF">FCC1311_039882</name>
</gene>
<dbReference type="InParanoid" id="A0A2R5GAZ6"/>
<dbReference type="Gene3D" id="2.130.10.10">
    <property type="entry name" value="YVTN repeat-like/Quinoprotein amine dehydrogenase"/>
    <property type="match status" value="3"/>
</dbReference>
<dbReference type="PROSITE" id="PS50222">
    <property type="entry name" value="EF_HAND_2"/>
    <property type="match status" value="4"/>
</dbReference>
<evidence type="ECO:0000256" key="4">
    <source>
        <dbReference type="PROSITE-ProRule" id="PRU00221"/>
    </source>
</evidence>
<feature type="region of interest" description="Disordered" evidence="6">
    <location>
        <begin position="1463"/>
        <end position="1508"/>
    </location>
</feature>
<feature type="compositionally biased region" description="Acidic residues" evidence="6">
    <location>
        <begin position="1491"/>
        <end position="1508"/>
    </location>
</feature>
<organism evidence="8 9">
    <name type="scientific">Hondaea fermentalgiana</name>
    <dbReference type="NCBI Taxonomy" id="2315210"/>
    <lineage>
        <taxon>Eukaryota</taxon>
        <taxon>Sar</taxon>
        <taxon>Stramenopiles</taxon>
        <taxon>Bigyra</taxon>
        <taxon>Labyrinthulomycetes</taxon>
        <taxon>Thraustochytrida</taxon>
        <taxon>Thraustochytriidae</taxon>
        <taxon>Hondaea</taxon>
    </lineage>
</organism>
<feature type="compositionally biased region" description="Basic and acidic residues" evidence="6">
    <location>
        <begin position="1199"/>
        <end position="1234"/>
    </location>
</feature>
<evidence type="ECO:0000256" key="6">
    <source>
        <dbReference type="SAM" id="MobiDB-lite"/>
    </source>
</evidence>
<feature type="domain" description="EF-hand" evidence="7">
    <location>
        <begin position="1536"/>
        <end position="1571"/>
    </location>
</feature>
<dbReference type="OrthoDB" id="186625at2759"/>
<comment type="caution">
    <text evidence="8">The sequence shown here is derived from an EMBL/GenBank/DDBJ whole genome shotgun (WGS) entry which is preliminary data.</text>
</comment>
<dbReference type="InterPro" id="IPR011992">
    <property type="entry name" value="EF-hand-dom_pair"/>
</dbReference>
<keyword evidence="5" id="KW-0175">Coiled coil</keyword>
<evidence type="ECO:0000259" key="7">
    <source>
        <dbReference type="PROSITE" id="PS50222"/>
    </source>
</evidence>
<dbReference type="CDD" id="cd00051">
    <property type="entry name" value="EFh"/>
    <property type="match status" value="2"/>
</dbReference>